<dbReference type="Pfam" id="PF08613">
    <property type="entry name" value="Cyclin"/>
    <property type="match status" value="1"/>
</dbReference>
<dbReference type="CDD" id="cd20558">
    <property type="entry name" value="CYCLIN_ScPCL7-like"/>
    <property type="match status" value="1"/>
</dbReference>
<comment type="caution">
    <text evidence="2">The sequence shown here is derived from an EMBL/GenBank/DDBJ whole genome shotgun (WGS) entry which is preliminary data.</text>
</comment>
<gene>
    <name evidence="2" type="ORF">JX265_009981</name>
</gene>
<dbReference type="GO" id="GO:0016538">
    <property type="term" value="F:cyclin-dependent protein serine/threonine kinase regulator activity"/>
    <property type="evidence" value="ECO:0007669"/>
    <property type="project" value="TreeGrafter"/>
</dbReference>
<accession>A0A9P9WEZ8</accession>
<dbReference type="Proteomes" id="UP000829685">
    <property type="component" value="Unassembled WGS sequence"/>
</dbReference>
<keyword evidence="3" id="KW-1185">Reference proteome</keyword>
<dbReference type="InterPro" id="IPR013922">
    <property type="entry name" value="Cyclin_PHO80-like"/>
</dbReference>
<dbReference type="GO" id="GO:0000307">
    <property type="term" value="C:cyclin-dependent protein kinase holoenzyme complex"/>
    <property type="evidence" value="ECO:0007669"/>
    <property type="project" value="TreeGrafter"/>
</dbReference>
<evidence type="ECO:0000256" key="1">
    <source>
        <dbReference type="SAM" id="MobiDB-lite"/>
    </source>
</evidence>
<reference evidence="2" key="1">
    <citation type="submission" date="2021-03" db="EMBL/GenBank/DDBJ databases">
        <title>Revisited historic fungal species revealed as producer of novel bioactive compounds through whole genome sequencing and comparative genomics.</title>
        <authorList>
            <person name="Vignolle G.A."/>
            <person name="Hochenegger N."/>
            <person name="Mach R.L."/>
            <person name="Mach-Aigner A.R."/>
            <person name="Javad Rahimi M."/>
            <person name="Salim K.A."/>
            <person name="Chan C.M."/>
            <person name="Lim L.B.L."/>
            <person name="Cai F."/>
            <person name="Druzhinina I.S."/>
            <person name="U'Ren J.M."/>
            <person name="Derntl C."/>
        </authorList>
    </citation>
    <scope>NUCLEOTIDE SEQUENCE</scope>
    <source>
        <strain evidence="2">TUCIM 5799</strain>
    </source>
</reference>
<name>A0A9P9WEZ8_9PEZI</name>
<organism evidence="2 3">
    <name type="scientific">Neoarthrinium moseri</name>
    <dbReference type="NCBI Taxonomy" id="1658444"/>
    <lineage>
        <taxon>Eukaryota</taxon>
        <taxon>Fungi</taxon>
        <taxon>Dikarya</taxon>
        <taxon>Ascomycota</taxon>
        <taxon>Pezizomycotina</taxon>
        <taxon>Sordariomycetes</taxon>
        <taxon>Xylariomycetidae</taxon>
        <taxon>Amphisphaeriales</taxon>
        <taxon>Apiosporaceae</taxon>
        <taxon>Neoarthrinium</taxon>
    </lineage>
</organism>
<feature type="region of interest" description="Disordered" evidence="1">
    <location>
        <begin position="1"/>
        <end position="56"/>
    </location>
</feature>
<sequence length="348" mass="37877">MSEGTTSQDGPPPQPRSSQDTTPTSPPPPPVPADDPKLVGQARTPPPLHHAGPLPSSQDLFKLSPIAALKLLSTGVEALVRITGDIPPTPPLENPTVHMRGFQKEKADIARSHSEKNLALLAEQGTASQEIPFFAPQPGNPRSNAPVYQPIDGVHLRHTPPPPAPPVSPEPYIVIGANSQPLNLQHSAITRKFYSKAPPPISIEEYLMRLHRWCPMSSAVYLAASLYIFRLAVDEKAIPVTRRNCHRLILAGLRVAMKALEDLSYPHAKFAKVGGVSEIELARLEISFCFLAGFELVVREENLRKHWEMLKNGTGLAGPKGGSLSEVGRVPVLRLEHRRKANVSEVNG</sequence>
<evidence type="ECO:0008006" key="4">
    <source>
        <dbReference type="Google" id="ProtNLM"/>
    </source>
</evidence>
<dbReference type="GO" id="GO:0005634">
    <property type="term" value="C:nucleus"/>
    <property type="evidence" value="ECO:0007669"/>
    <property type="project" value="TreeGrafter"/>
</dbReference>
<dbReference type="EMBL" id="JAFIMR010000032">
    <property type="protein sequence ID" value="KAI1860057.1"/>
    <property type="molecule type" value="Genomic_DNA"/>
</dbReference>
<dbReference type="Gene3D" id="1.10.472.10">
    <property type="entry name" value="Cyclin-like"/>
    <property type="match status" value="1"/>
</dbReference>
<evidence type="ECO:0000313" key="3">
    <source>
        <dbReference type="Proteomes" id="UP000829685"/>
    </source>
</evidence>
<protein>
    <recommendedName>
        <fullName evidence="4">Cyclin PHO80-like protein</fullName>
    </recommendedName>
</protein>
<dbReference type="OrthoDB" id="5304883at2759"/>
<dbReference type="AlphaFoldDB" id="A0A9P9WEZ8"/>
<proteinExistence type="predicted"/>
<feature type="compositionally biased region" description="Pro residues" evidence="1">
    <location>
        <begin position="24"/>
        <end position="33"/>
    </location>
</feature>
<evidence type="ECO:0000313" key="2">
    <source>
        <dbReference type="EMBL" id="KAI1860057.1"/>
    </source>
</evidence>
<dbReference type="PANTHER" id="PTHR15615:SF32">
    <property type="entry name" value="PROTEIN KINASE COMPLEX COMPONENT, PUTATIVE (AFU_ORTHOLOGUE AFUA_2G07660)-RELATED"/>
    <property type="match status" value="1"/>
</dbReference>
<dbReference type="GO" id="GO:0019901">
    <property type="term" value="F:protein kinase binding"/>
    <property type="evidence" value="ECO:0007669"/>
    <property type="project" value="InterPro"/>
</dbReference>
<dbReference type="PANTHER" id="PTHR15615">
    <property type="match status" value="1"/>
</dbReference>